<feature type="active site" evidence="6">
    <location>
        <position position="315"/>
    </location>
</feature>
<evidence type="ECO:0000256" key="4">
    <source>
        <dbReference type="ARBA" id="ARBA00022801"/>
    </source>
</evidence>
<dbReference type="GO" id="GO:0005783">
    <property type="term" value="C:endoplasmic reticulum"/>
    <property type="evidence" value="ECO:0007669"/>
    <property type="project" value="TreeGrafter"/>
</dbReference>
<feature type="active site" evidence="6">
    <location>
        <position position="477"/>
    </location>
</feature>
<protein>
    <recommendedName>
        <fullName evidence="9">alpha-1,2-Mannosidase</fullName>
        <ecNumber evidence="9">3.2.1.-</ecNumber>
    </recommendedName>
</protein>
<dbReference type="PANTHER" id="PTHR11742:SF89">
    <property type="entry name" value="ALPHA-1,2-MANNOSIDASE"/>
    <property type="match status" value="1"/>
</dbReference>
<dbReference type="OrthoDB" id="8118055at2759"/>
<evidence type="ECO:0000313" key="12">
    <source>
        <dbReference type="Proteomes" id="UP000298493"/>
    </source>
</evidence>
<dbReference type="EMBL" id="SNSC02000011">
    <property type="protein sequence ID" value="TID20154.1"/>
    <property type="molecule type" value="Genomic_DNA"/>
</dbReference>
<evidence type="ECO:0000256" key="10">
    <source>
        <dbReference type="SAM" id="SignalP"/>
    </source>
</evidence>
<dbReference type="STRING" id="86259.A0A4Z1PC96"/>
<sequence length="573" mass="64241">MVFPIRRLFFYSVITTTYLLQATTASNCPSSPPNPPLGPWKHDRYAWSDGKRKQLPHPVTGLPVGTSKSLPRIQHDFVPASPLSDAESARKERQAAVKETFMRAWTSYRNKAWLADELAPISGKPRNDFGGWSVTLVDSLDTLWVMDLMSEFEEAVTAATKIKFLPSTSTGGQISMFEITIRHLGGFLAAYDLTDCNDQRLLEKAVEVGDMIYASLFAAPNGMPVTWWDPTRRPEHQAFFVTQMLADIASSSLELTRLSQITGDMRYYGAAARITDLLHDQQNRTKLPGMFPSEVNVRDLDLTNGTTFSFGAMSDSAYEYFGKTYQLLGGLEPQYARLYQNAMDTAIEHIIYRPAIPGQEDILLSGILSAGRALQTDSEQLACFAGGMFLLGGRLFSNETHIEVGSKLTRGCIWAYQHSPLKIMPEWFTMNACPSFEPCDLVPPGQSSFNETNPECPQKGSMPFACVGLPGFHLRPEAIESLFYLYRITGIPELQDIAWEMFMSINDATKTEFGNAAITNVMSSTVVEKEDSMESFWMAETLKYFYLMFSDPNHISLDDFVFNTEAHPFRIPR</sequence>
<evidence type="ECO:0000256" key="6">
    <source>
        <dbReference type="PIRSR" id="PIRSR601382-1"/>
    </source>
</evidence>
<dbReference type="InterPro" id="IPR012341">
    <property type="entry name" value="6hp_glycosidase-like_sf"/>
</dbReference>
<dbReference type="Pfam" id="PF01532">
    <property type="entry name" value="Glyco_hydro_47"/>
    <property type="match status" value="1"/>
</dbReference>
<comment type="cofactor">
    <cofactor evidence="1 7">
        <name>Ca(2+)</name>
        <dbReference type="ChEBI" id="CHEBI:29108"/>
    </cofactor>
</comment>
<keyword evidence="7" id="KW-0106">Calcium</keyword>
<feature type="signal peptide" evidence="10">
    <location>
        <begin position="1"/>
        <end position="25"/>
    </location>
</feature>
<accession>A0A4Z1PC96</accession>
<keyword evidence="5 8" id="KW-1015">Disulfide bond</keyword>
<dbReference type="GO" id="GO:0005975">
    <property type="term" value="P:carbohydrate metabolic process"/>
    <property type="evidence" value="ECO:0007669"/>
    <property type="project" value="InterPro"/>
</dbReference>
<evidence type="ECO:0000256" key="5">
    <source>
        <dbReference type="ARBA" id="ARBA00023157"/>
    </source>
</evidence>
<dbReference type="InterPro" id="IPR001382">
    <property type="entry name" value="Glyco_hydro_47"/>
</dbReference>
<evidence type="ECO:0000256" key="8">
    <source>
        <dbReference type="PIRSR" id="PIRSR601382-3"/>
    </source>
</evidence>
<keyword evidence="7" id="KW-0479">Metal-binding</keyword>
<dbReference type="GO" id="GO:0004571">
    <property type="term" value="F:mannosyl-oligosaccharide 1,2-alpha-mannosidase activity"/>
    <property type="evidence" value="ECO:0007669"/>
    <property type="project" value="InterPro"/>
</dbReference>
<dbReference type="Proteomes" id="UP000298493">
    <property type="component" value="Unassembled WGS sequence"/>
</dbReference>
<keyword evidence="4 9" id="KW-0378">Hydrolase</keyword>
<evidence type="ECO:0000256" key="7">
    <source>
        <dbReference type="PIRSR" id="PIRSR601382-2"/>
    </source>
</evidence>
<keyword evidence="9" id="KW-0326">Glycosidase</keyword>
<keyword evidence="10" id="KW-0732">Signal</keyword>
<evidence type="ECO:0000313" key="11">
    <source>
        <dbReference type="EMBL" id="TID20154.1"/>
    </source>
</evidence>
<dbReference type="GO" id="GO:0016020">
    <property type="term" value="C:membrane"/>
    <property type="evidence" value="ECO:0007669"/>
    <property type="project" value="InterPro"/>
</dbReference>
<dbReference type="PANTHER" id="PTHR11742">
    <property type="entry name" value="MANNOSYL-OLIGOSACCHARIDE ALPHA-1,2-MANNOSIDASE-RELATED"/>
    <property type="match status" value="1"/>
</dbReference>
<dbReference type="Gene3D" id="1.50.10.10">
    <property type="match status" value="1"/>
</dbReference>
<evidence type="ECO:0000256" key="3">
    <source>
        <dbReference type="ARBA" id="ARBA00007658"/>
    </source>
</evidence>
<proteinExistence type="inferred from homology"/>
<feature type="active site" description="Proton donor" evidence="6">
    <location>
        <position position="178"/>
    </location>
</feature>
<feature type="disulfide bond" evidence="8">
    <location>
        <begin position="383"/>
        <end position="412"/>
    </location>
</feature>
<dbReference type="InterPro" id="IPR036026">
    <property type="entry name" value="Seven-hairpin_glycosidases"/>
</dbReference>
<feature type="binding site" evidence="7">
    <location>
        <position position="564"/>
    </location>
    <ligand>
        <name>Ca(2+)</name>
        <dbReference type="ChEBI" id="CHEBI:29108"/>
    </ligand>
</feature>
<comment type="caution">
    <text evidence="11">The sequence shown here is derived from an EMBL/GenBank/DDBJ whole genome shotgun (WGS) entry which is preliminary data.</text>
</comment>
<name>A0A4Z1PC96_9PEZI</name>
<dbReference type="InterPro" id="IPR050749">
    <property type="entry name" value="Glycosyl_Hydrolase_47"/>
</dbReference>
<dbReference type="GO" id="GO:0005509">
    <property type="term" value="F:calcium ion binding"/>
    <property type="evidence" value="ECO:0007669"/>
    <property type="project" value="InterPro"/>
</dbReference>
<comment type="similarity">
    <text evidence="3 9">Belongs to the glycosyl hydrolase 47 family.</text>
</comment>
<keyword evidence="12" id="KW-1185">Reference proteome</keyword>
<comment type="pathway">
    <text evidence="2">Protein modification; protein glycosylation.</text>
</comment>
<dbReference type="EC" id="3.2.1.-" evidence="9"/>
<dbReference type="AlphaFoldDB" id="A0A4Z1PC96"/>
<evidence type="ECO:0000256" key="1">
    <source>
        <dbReference type="ARBA" id="ARBA00001913"/>
    </source>
</evidence>
<feature type="chain" id="PRO_5021203837" description="alpha-1,2-Mannosidase" evidence="10">
    <location>
        <begin position="26"/>
        <end position="573"/>
    </location>
</feature>
<dbReference type="SUPFAM" id="SSF48225">
    <property type="entry name" value="Seven-hairpin glycosidases"/>
    <property type="match status" value="1"/>
</dbReference>
<evidence type="ECO:0000256" key="2">
    <source>
        <dbReference type="ARBA" id="ARBA00004922"/>
    </source>
</evidence>
<dbReference type="UniPathway" id="UPA00378"/>
<evidence type="ECO:0000256" key="9">
    <source>
        <dbReference type="RuleBase" id="RU361193"/>
    </source>
</evidence>
<organism evidence="11 12">
    <name type="scientific">Venturia nashicola</name>
    <dbReference type="NCBI Taxonomy" id="86259"/>
    <lineage>
        <taxon>Eukaryota</taxon>
        <taxon>Fungi</taxon>
        <taxon>Dikarya</taxon>
        <taxon>Ascomycota</taxon>
        <taxon>Pezizomycotina</taxon>
        <taxon>Dothideomycetes</taxon>
        <taxon>Pleosporomycetidae</taxon>
        <taxon>Venturiales</taxon>
        <taxon>Venturiaceae</taxon>
        <taxon>Venturia</taxon>
    </lineage>
</organism>
<dbReference type="GO" id="GO:0036503">
    <property type="term" value="P:ERAD pathway"/>
    <property type="evidence" value="ECO:0007669"/>
    <property type="project" value="UniProtKB-ARBA"/>
</dbReference>
<reference evidence="11 12" key="1">
    <citation type="submission" date="2019-04" db="EMBL/GenBank/DDBJ databases">
        <title>High contiguity whole genome sequence and gene annotation resource for two Venturia nashicola isolates.</title>
        <authorList>
            <person name="Prokchorchik M."/>
            <person name="Won K."/>
            <person name="Lee Y."/>
            <person name="Choi E.D."/>
            <person name="Segonzac C."/>
            <person name="Sohn K.H."/>
        </authorList>
    </citation>
    <scope>NUCLEOTIDE SEQUENCE [LARGE SCALE GENOMIC DNA]</scope>
    <source>
        <strain evidence="11 12">PRI2</strain>
    </source>
</reference>
<feature type="active site" description="Proton donor" evidence="6">
    <location>
        <position position="426"/>
    </location>
</feature>
<dbReference type="PRINTS" id="PR00747">
    <property type="entry name" value="GLYHDRLASE47"/>
</dbReference>
<gene>
    <name evidence="11" type="ORF">E6O75_ATG07614</name>
</gene>